<evidence type="ECO:0000313" key="3">
    <source>
        <dbReference type="Proteomes" id="UP000005801"/>
    </source>
</evidence>
<organism evidence="2 3">
    <name type="scientific">Plesiocystis pacifica SIR-1</name>
    <dbReference type="NCBI Taxonomy" id="391625"/>
    <lineage>
        <taxon>Bacteria</taxon>
        <taxon>Pseudomonadati</taxon>
        <taxon>Myxococcota</taxon>
        <taxon>Polyangia</taxon>
        <taxon>Nannocystales</taxon>
        <taxon>Nannocystaceae</taxon>
        <taxon>Plesiocystis</taxon>
    </lineage>
</organism>
<feature type="chain" id="PRO_5002697111" description="Lipoprotein" evidence="1">
    <location>
        <begin position="21"/>
        <end position="497"/>
    </location>
</feature>
<name>A6G4M8_9BACT</name>
<dbReference type="eggNOG" id="COG1633">
    <property type="taxonomic scope" value="Bacteria"/>
</dbReference>
<keyword evidence="3" id="KW-1185">Reference proteome</keyword>
<feature type="signal peptide" evidence="1">
    <location>
        <begin position="1"/>
        <end position="20"/>
    </location>
</feature>
<reference evidence="2 3" key="1">
    <citation type="submission" date="2007-06" db="EMBL/GenBank/DDBJ databases">
        <authorList>
            <person name="Shimkets L."/>
            <person name="Ferriera S."/>
            <person name="Johnson J."/>
            <person name="Kravitz S."/>
            <person name="Beeson K."/>
            <person name="Sutton G."/>
            <person name="Rogers Y.-H."/>
            <person name="Friedman R."/>
            <person name="Frazier M."/>
            <person name="Venter J.C."/>
        </authorList>
    </citation>
    <scope>NUCLEOTIDE SEQUENCE [LARGE SCALE GENOMIC DNA]</scope>
    <source>
        <strain evidence="2 3">SIR-1</strain>
    </source>
</reference>
<dbReference type="Proteomes" id="UP000005801">
    <property type="component" value="Unassembled WGS sequence"/>
</dbReference>
<gene>
    <name evidence="2" type="ORF">PPSIR1_27318</name>
</gene>
<protein>
    <recommendedName>
        <fullName evidence="4">Lipoprotein</fullName>
    </recommendedName>
</protein>
<evidence type="ECO:0000313" key="2">
    <source>
        <dbReference type="EMBL" id="EDM79148.1"/>
    </source>
</evidence>
<keyword evidence="1" id="KW-0732">Signal</keyword>
<sequence>MTTKLHAAYLSILFALGCSATPGSDDESSNEQGSDGNGETYACADPVPLMQTGDVPSGWVECADGFVHRAEAVECVVPAQTDDAQCLSGGETGGETEGETEGGQFVSNCMTAADCEEAPYGSCNYWFDDFSATEGCSCNYGCAADADCGPDAICVCAGVTGERSYCKPSECANSDSCGDGLCGLSDAPGICGGTAYHVGCVAPNAECHLDEDCEPGACDNGGATEPWECNVGTCEAPEWCQGACGRPLLVEGHARVASVAARTDWSVQSAPEPTALRRTLADYWTEVGLFEHASVASFARFALQLMALGAPPQLLAEARRATSDEIEHARLAFGLASAYLGRPVGPGPLPIHGALDAELDRFAIVDALIREACVEETLSALEAAEAASHAEDPEIAAALERIAKDELRHAQLGWRALRWMIDADGPNLRAFALARLDQAIDEARRSESARGLPASLRRHGVLDDELRAQLRTRALDTVLEPCVAALRGRASAAAAAS</sequence>
<dbReference type="CDD" id="cd00657">
    <property type="entry name" value="Ferritin_like"/>
    <property type="match status" value="1"/>
</dbReference>
<dbReference type="OrthoDB" id="5502251at2"/>
<dbReference type="SUPFAM" id="SSF47240">
    <property type="entry name" value="Ferritin-like"/>
    <property type="match status" value="1"/>
</dbReference>
<dbReference type="PROSITE" id="PS51257">
    <property type="entry name" value="PROKAR_LIPOPROTEIN"/>
    <property type="match status" value="1"/>
</dbReference>
<dbReference type="InterPro" id="IPR009078">
    <property type="entry name" value="Ferritin-like_SF"/>
</dbReference>
<evidence type="ECO:0000256" key="1">
    <source>
        <dbReference type="SAM" id="SignalP"/>
    </source>
</evidence>
<dbReference type="AlphaFoldDB" id="A6G4M8"/>
<dbReference type="RefSeq" id="WP_006971677.1">
    <property type="nucleotide sequence ID" value="NZ_ABCS01000022.1"/>
</dbReference>
<proteinExistence type="predicted"/>
<evidence type="ECO:0008006" key="4">
    <source>
        <dbReference type="Google" id="ProtNLM"/>
    </source>
</evidence>
<comment type="caution">
    <text evidence="2">The sequence shown here is derived from an EMBL/GenBank/DDBJ whole genome shotgun (WGS) entry which is preliminary data.</text>
</comment>
<accession>A6G4M8</accession>
<dbReference type="STRING" id="391625.PPSIR1_27318"/>
<dbReference type="EMBL" id="ABCS01000022">
    <property type="protein sequence ID" value="EDM79148.1"/>
    <property type="molecule type" value="Genomic_DNA"/>
</dbReference>